<dbReference type="Gene3D" id="1.25.40.10">
    <property type="entry name" value="Tetratricopeptide repeat domain"/>
    <property type="match status" value="3"/>
</dbReference>
<evidence type="ECO:0008006" key="5">
    <source>
        <dbReference type="Google" id="ProtNLM"/>
    </source>
</evidence>
<protein>
    <recommendedName>
        <fullName evidence="5">Pentatricopeptide repeat-containing protein</fullName>
    </recommendedName>
</protein>
<dbReference type="PROSITE" id="PS51375">
    <property type="entry name" value="PPR"/>
    <property type="match status" value="1"/>
</dbReference>
<name>A0A8S2EHP2_9BILA</name>
<comment type="caution">
    <text evidence="2">The sequence shown here is derived from an EMBL/GenBank/DDBJ whole genome shotgun (WGS) entry which is preliminary data.</text>
</comment>
<dbReference type="Proteomes" id="UP000677228">
    <property type="component" value="Unassembled WGS sequence"/>
</dbReference>
<dbReference type="PANTHER" id="PTHR47926:SF359">
    <property type="entry name" value="PENTACOTRIPEPTIDE-REPEAT REGION OF PRORP DOMAIN-CONTAINING PROTEIN"/>
    <property type="match status" value="1"/>
</dbReference>
<evidence type="ECO:0000313" key="2">
    <source>
        <dbReference type="EMBL" id="CAF1176726.1"/>
    </source>
</evidence>
<dbReference type="Pfam" id="PF13041">
    <property type="entry name" value="PPR_2"/>
    <property type="match status" value="1"/>
</dbReference>
<accession>A0A8S2EHP2</accession>
<dbReference type="NCBIfam" id="TIGR00756">
    <property type="entry name" value="PPR"/>
    <property type="match status" value="3"/>
</dbReference>
<sequence length="424" mass="48461">MSTFVDFTNQIKQLNDHKQYQKAIALFETHIQYQLPTNPAINQALKACIELADLKRGSDIHQSLSPQSKKNPFIQTNLIRLYMKCGDLSKAQEILRESRNMTPAMYNALLNGLANNNRGEQALDLFRQMTVPPDEYTYSILFKICTQLGDQDSIQFGKNLLEKIPVRYQTDTILLNSALHMLMQNGEISMGEKLFSRMNKYITTYGVMMSGYIKNNRPQEAIDLFFKMDKPDEVNLIVFFSACAQLGNEKALNLGKQVFSRLSTEFHENNVNEKVLHGVLNMFIKCSDIENAEKLFARLNGNVITYGSMMTIYNSRNEPDKTLALFEQMKRKKIEVNDIIWVLVINALSELSDLSVCESVISEMAETFLINIQIQNALIDMWGKASSVDKAKNVFETISKPDAISFSAMSKYYFFKYQIVNNHG</sequence>
<gene>
    <name evidence="2" type="ORF">OVA965_LOCUS22850</name>
    <name evidence="3" type="ORF">TMI583_LOCUS23566</name>
</gene>
<dbReference type="GO" id="GO:0009451">
    <property type="term" value="P:RNA modification"/>
    <property type="evidence" value="ECO:0007669"/>
    <property type="project" value="InterPro"/>
</dbReference>
<evidence type="ECO:0000313" key="3">
    <source>
        <dbReference type="EMBL" id="CAF3987950.1"/>
    </source>
</evidence>
<dbReference type="AlphaFoldDB" id="A0A8S2EHP2"/>
<dbReference type="EMBL" id="CAJOBA010034568">
    <property type="protein sequence ID" value="CAF3987950.1"/>
    <property type="molecule type" value="Genomic_DNA"/>
</dbReference>
<dbReference type="PANTHER" id="PTHR47926">
    <property type="entry name" value="PENTATRICOPEPTIDE REPEAT-CONTAINING PROTEIN"/>
    <property type="match status" value="1"/>
</dbReference>
<proteinExistence type="predicted"/>
<reference evidence="2" key="1">
    <citation type="submission" date="2021-02" db="EMBL/GenBank/DDBJ databases">
        <authorList>
            <person name="Nowell W R."/>
        </authorList>
    </citation>
    <scope>NUCLEOTIDE SEQUENCE</scope>
</reference>
<evidence type="ECO:0000256" key="1">
    <source>
        <dbReference type="PROSITE-ProRule" id="PRU00708"/>
    </source>
</evidence>
<dbReference type="GO" id="GO:0003723">
    <property type="term" value="F:RNA binding"/>
    <property type="evidence" value="ECO:0007669"/>
    <property type="project" value="InterPro"/>
</dbReference>
<dbReference type="InterPro" id="IPR046960">
    <property type="entry name" value="PPR_At4g14850-like_plant"/>
</dbReference>
<dbReference type="Pfam" id="PF01535">
    <property type="entry name" value="PPR"/>
    <property type="match status" value="4"/>
</dbReference>
<dbReference type="SUPFAM" id="SSF48452">
    <property type="entry name" value="TPR-like"/>
    <property type="match status" value="1"/>
</dbReference>
<dbReference type="InterPro" id="IPR011990">
    <property type="entry name" value="TPR-like_helical_dom_sf"/>
</dbReference>
<dbReference type="InterPro" id="IPR002885">
    <property type="entry name" value="PPR_rpt"/>
</dbReference>
<organism evidence="2 4">
    <name type="scientific">Didymodactylos carnosus</name>
    <dbReference type="NCBI Taxonomy" id="1234261"/>
    <lineage>
        <taxon>Eukaryota</taxon>
        <taxon>Metazoa</taxon>
        <taxon>Spiralia</taxon>
        <taxon>Gnathifera</taxon>
        <taxon>Rotifera</taxon>
        <taxon>Eurotatoria</taxon>
        <taxon>Bdelloidea</taxon>
        <taxon>Philodinida</taxon>
        <taxon>Philodinidae</taxon>
        <taxon>Didymodactylos</taxon>
    </lineage>
</organism>
<evidence type="ECO:0000313" key="4">
    <source>
        <dbReference type="Proteomes" id="UP000677228"/>
    </source>
</evidence>
<dbReference type="EMBL" id="CAJNOK010013041">
    <property type="protein sequence ID" value="CAF1176726.1"/>
    <property type="molecule type" value="Genomic_DNA"/>
</dbReference>
<feature type="repeat" description="PPR" evidence="1">
    <location>
        <begin position="302"/>
        <end position="336"/>
    </location>
</feature>
<dbReference type="Proteomes" id="UP000682733">
    <property type="component" value="Unassembled WGS sequence"/>
</dbReference>